<proteinExistence type="predicted"/>
<dbReference type="EMBL" id="JAHUTI010010521">
    <property type="protein sequence ID" value="MED6235503.1"/>
    <property type="molecule type" value="Genomic_DNA"/>
</dbReference>
<dbReference type="Proteomes" id="UP001345963">
    <property type="component" value="Unassembled WGS sequence"/>
</dbReference>
<sequence length="102" mass="11629">MFPTFPGIWSKLSQKWELNTSLTEGSARRSQQTLTICLGLLSLYGFLLFQRIQLTPSISGQLSPFFTQVSKTCGQRSERHYYKVDHRPPVQGILVPSEHPYA</sequence>
<organism evidence="1 2">
    <name type="scientific">Ataeniobius toweri</name>
    <dbReference type="NCBI Taxonomy" id="208326"/>
    <lineage>
        <taxon>Eukaryota</taxon>
        <taxon>Metazoa</taxon>
        <taxon>Chordata</taxon>
        <taxon>Craniata</taxon>
        <taxon>Vertebrata</taxon>
        <taxon>Euteleostomi</taxon>
        <taxon>Actinopterygii</taxon>
        <taxon>Neopterygii</taxon>
        <taxon>Teleostei</taxon>
        <taxon>Neoteleostei</taxon>
        <taxon>Acanthomorphata</taxon>
        <taxon>Ovalentaria</taxon>
        <taxon>Atherinomorphae</taxon>
        <taxon>Cyprinodontiformes</taxon>
        <taxon>Goodeidae</taxon>
        <taxon>Ataeniobius</taxon>
    </lineage>
</organism>
<accession>A0ABU7AC16</accession>
<reference evidence="1 2" key="1">
    <citation type="submission" date="2021-07" db="EMBL/GenBank/DDBJ databases">
        <authorList>
            <person name="Palmer J.M."/>
        </authorList>
    </citation>
    <scope>NUCLEOTIDE SEQUENCE [LARGE SCALE GENOMIC DNA]</scope>
    <source>
        <strain evidence="1 2">AT_MEX2019</strain>
        <tissue evidence="1">Muscle</tissue>
    </source>
</reference>
<protein>
    <submittedName>
        <fullName evidence="1">Uncharacterized protein</fullName>
    </submittedName>
</protein>
<name>A0ABU7AC16_9TELE</name>
<keyword evidence="2" id="KW-1185">Reference proteome</keyword>
<evidence type="ECO:0000313" key="1">
    <source>
        <dbReference type="EMBL" id="MED6235503.1"/>
    </source>
</evidence>
<gene>
    <name evidence="1" type="ORF">ATANTOWER_027793</name>
</gene>
<comment type="caution">
    <text evidence="1">The sequence shown here is derived from an EMBL/GenBank/DDBJ whole genome shotgun (WGS) entry which is preliminary data.</text>
</comment>
<evidence type="ECO:0000313" key="2">
    <source>
        <dbReference type="Proteomes" id="UP001345963"/>
    </source>
</evidence>